<keyword evidence="1" id="KW-0597">Phosphoprotein</keyword>
<evidence type="ECO:0000259" key="2">
    <source>
        <dbReference type="PROSITE" id="PS50110"/>
    </source>
</evidence>
<dbReference type="SMART" id="SM00448">
    <property type="entry name" value="REC"/>
    <property type="match status" value="1"/>
</dbReference>
<evidence type="ECO:0000256" key="1">
    <source>
        <dbReference type="ARBA" id="ARBA00022553"/>
    </source>
</evidence>
<dbReference type="Gene3D" id="3.40.50.2300">
    <property type="match status" value="1"/>
</dbReference>
<accession>A0A3B0XAT2</accession>
<evidence type="ECO:0000313" key="3">
    <source>
        <dbReference type="EMBL" id="VAW61700.1"/>
    </source>
</evidence>
<dbReference type="AlphaFoldDB" id="A0A3B0XAT2"/>
<dbReference type="PROSITE" id="PS50110">
    <property type="entry name" value="RESPONSE_REGULATORY"/>
    <property type="match status" value="1"/>
</dbReference>
<dbReference type="InterPro" id="IPR050595">
    <property type="entry name" value="Bact_response_regulator"/>
</dbReference>
<name>A0A3B0XAT2_9ZZZZ</name>
<dbReference type="PANTHER" id="PTHR44591:SF25">
    <property type="entry name" value="CHEMOTAXIS TWO-COMPONENT RESPONSE REGULATOR"/>
    <property type="match status" value="1"/>
</dbReference>
<gene>
    <name evidence="3" type="ORF">MNBD_GAMMA08-72</name>
</gene>
<sequence>MTEEIKVSNNKTLLIVDDSKISRMMTKAIIVDKHPEINIFEAADGVEALEQSENINFDYYSVDYNMPKMDGIEFISVMMEKQSPAKFALLTANIQDATHEKAKKIGAKCFNKPISETCILAMLEYFNE</sequence>
<dbReference type="CDD" id="cd00156">
    <property type="entry name" value="REC"/>
    <property type="match status" value="1"/>
</dbReference>
<reference evidence="3" key="1">
    <citation type="submission" date="2018-06" db="EMBL/GenBank/DDBJ databases">
        <authorList>
            <person name="Zhirakovskaya E."/>
        </authorList>
    </citation>
    <scope>NUCLEOTIDE SEQUENCE</scope>
</reference>
<feature type="domain" description="Response regulatory" evidence="2">
    <location>
        <begin position="12"/>
        <end position="127"/>
    </location>
</feature>
<dbReference type="InterPro" id="IPR001789">
    <property type="entry name" value="Sig_transdc_resp-reg_receiver"/>
</dbReference>
<protein>
    <recommendedName>
        <fullName evidence="2">Response regulatory domain-containing protein</fullName>
    </recommendedName>
</protein>
<organism evidence="3">
    <name type="scientific">hydrothermal vent metagenome</name>
    <dbReference type="NCBI Taxonomy" id="652676"/>
    <lineage>
        <taxon>unclassified sequences</taxon>
        <taxon>metagenomes</taxon>
        <taxon>ecological metagenomes</taxon>
    </lineage>
</organism>
<proteinExistence type="predicted"/>
<dbReference type="EMBL" id="UOFH01000193">
    <property type="protein sequence ID" value="VAW61700.1"/>
    <property type="molecule type" value="Genomic_DNA"/>
</dbReference>
<dbReference type="GO" id="GO:0000160">
    <property type="term" value="P:phosphorelay signal transduction system"/>
    <property type="evidence" value="ECO:0007669"/>
    <property type="project" value="InterPro"/>
</dbReference>
<dbReference type="InterPro" id="IPR011006">
    <property type="entry name" value="CheY-like_superfamily"/>
</dbReference>
<dbReference type="PANTHER" id="PTHR44591">
    <property type="entry name" value="STRESS RESPONSE REGULATOR PROTEIN 1"/>
    <property type="match status" value="1"/>
</dbReference>
<dbReference type="SUPFAM" id="SSF52172">
    <property type="entry name" value="CheY-like"/>
    <property type="match status" value="1"/>
</dbReference>
<dbReference type="Pfam" id="PF00072">
    <property type="entry name" value="Response_reg"/>
    <property type="match status" value="1"/>
</dbReference>